<evidence type="ECO:0000256" key="1">
    <source>
        <dbReference type="ARBA" id="ARBA00004906"/>
    </source>
</evidence>
<evidence type="ECO:0000313" key="5">
    <source>
        <dbReference type="EnsemblPlants" id="Kaladp0037s0192.1.v1.1"/>
    </source>
</evidence>
<accession>A0A7N0ZUP7</accession>
<dbReference type="PROSITE" id="PS51698">
    <property type="entry name" value="U_BOX"/>
    <property type="match status" value="1"/>
</dbReference>
<dbReference type="Pfam" id="PF04564">
    <property type="entry name" value="U-box"/>
    <property type="match status" value="1"/>
</dbReference>
<protein>
    <recommendedName>
        <fullName evidence="4">U-box domain-containing protein</fullName>
    </recommendedName>
</protein>
<comment type="pathway">
    <text evidence="1">Protein modification; protein ubiquitination.</text>
</comment>
<evidence type="ECO:0000259" key="4">
    <source>
        <dbReference type="PROSITE" id="PS51698"/>
    </source>
</evidence>
<keyword evidence="2" id="KW-0808">Transferase</keyword>
<reference evidence="5" key="1">
    <citation type="submission" date="2021-01" db="UniProtKB">
        <authorList>
            <consortium name="EnsemblPlants"/>
        </authorList>
    </citation>
    <scope>IDENTIFICATION</scope>
</reference>
<dbReference type="GO" id="GO:0016567">
    <property type="term" value="P:protein ubiquitination"/>
    <property type="evidence" value="ECO:0007669"/>
    <property type="project" value="UniProtKB-UniPathway"/>
</dbReference>
<dbReference type="UniPathway" id="UPA00143"/>
<dbReference type="InterPro" id="IPR003613">
    <property type="entry name" value="Ubox_domain"/>
</dbReference>
<dbReference type="EnsemblPlants" id="Kaladp0037s0192.1.v1.1">
    <property type="protein sequence ID" value="Kaladp0037s0192.1.v1.1"/>
    <property type="gene ID" value="Kaladp0037s0192.v1.1"/>
</dbReference>
<dbReference type="Gene3D" id="3.30.40.10">
    <property type="entry name" value="Zinc/RING finger domain, C3HC4 (zinc finger)"/>
    <property type="match status" value="1"/>
</dbReference>
<dbReference type="PANTHER" id="PTHR33644">
    <property type="entry name" value="U-BOX DOMAIN-CONTAINING PROTEIN 62-RELATED"/>
    <property type="match status" value="1"/>
</dbReference>
<feature type="region of interest" description="Disordered" evidence="3">
    <location>
        <begin position="27"/>
        <end position="48"/>
    </location>
</feature>
<dbReference type="Gramene" id="Kaladp0037s0192.1.v1.1">
    <property type="protein sequence ID" value="Kaladp0037s0192.1.v1.1"/>
    <property type="gene ID" value="Kaladp0037s0192.v1.1"/>
</dbReference>
<keyword evidence="6" id="KW-1185">Reference proteome</keyword>
<dbReference type="SUPFAM" id="SSF57850">
    <property type="entry name" value="RING/U-box"/>
    <property type="match status" value="1"/>
</dbReference>
<dbReference type="GO" id="GO:0004842">
    <property type="term" value="F:ubiquitin-protein transferase activity"/>
    <property type="evidence" value="ECO:0007669"/>
    <property type="project" value="InterPro"/>
</dbReference>
<evidence type="ECO:0000256" key="3">
    <source>
        <dbReference type="SAM" id="MobiDB-lite"/>
    </source>
</evidence>
<evidence type="ECO:0000256" key="2">
    <source>
        <dbReference type="ARBA" id="ARBA00022679"/>
    </source>
</evidence>
<dbReference type="Proteomes" id="UP000594263">
    <property type="component" value="Unplaced"/>
</dbReference>
<dbReference type="AlphaFoldDB" id="A0A7N0ZUP7"/>
<dbReference type="Pfam" id="PF23112">
    <property type="entry name" value="PUB62-63_C"/>
    <property type="match status" value="1"/>
</dbReference>
<evidence type="ECO:0000313" key="6">
    <source>
        <dbReference type="Proteomes" id="UP000594263"/>
    </source>
</evidence>
<name>A0A7N0ZUP7_KALFE</name>
<dbReference type="InterPro" id="IPR057649">
    <property type="entry name" value="PUB62-63_C"/>
</dbReference>
<organism evidence="5 6">
    <name type="scientific">Kalanchoe fedtschenkoi</name>
    <name type="common">Lavender scallops</name>
    <name type="synonym">South American air plant</name>
    <dbReference type="NCBI Taxonomy" id="63787"/>
    <lineage>
        <taxon>Eukaryota</taxon>
        <taxon>Viridiplantae</taxon>
        <taxon>Streptophyta</taxon>
        <taxon>Embryophyta</taxon>
        <taxon>Tracheophyta</taxon>
        <taxon>Spermatophyta</taxon>
        <taxon>Magnoliopsida</taxon>
        <taxon>eudicotyledons</taxon>
        <taxon>Gunneridae</taxon>
        <taxon>Pentapetalae</taxon>
        <taxon>Saxifragales</taxon>
        <taxon>Crassulaceae</taxon>
        <taxon>Kalanchoe</taxon>
    </lineage>
</organism>
<dbReference type="PANTHER" id="PTHR33644:SF5">
    <property type="entry name" value="U-BOX DOMAIN-CONTAINING PROTEIN 62"/>
    <property type="match status" value="1"/>
</dbReference>
<sequence>MLPVDRDSFFQNQAAKNRLGDAVAYGDNEERRRWSQGSGIGNKSEGVSVKEEVCEYEEDDSEGCEEDERLVDGEDIARINLDVNHLQGKAINGDAYYAEANCSEVSARGCMDLIVTETESGSPLRKEAPLRESVRSILSDPFTGELMDDAVIFPCGHSFGSGGLQQSLQKKACFTCSLPITEDSVQRNLTLRAAVAAFQREESANCSSKRRRDRFEEKADFRDADSSRSRSFMFPFAVADRVMILGNKRTPQRFVGREAIITEQCLNGWYVVKTVDNAESVKLQYRSLAKVSKEGSSDPMTKRQSWF</sequence>
<proteinExistence type="predicted"/>
<dbReference type="InterPro" id="IPR013083">
    <property type="entry name" value="Znf_RING/FYVE/PHD"/>
</dbReference>
<feature type="domain" description="U-box" evidence="4">
    <location>
        <begin position="133"/>
        <end position="205"/>
    </location>
</feature>